<dbReference type="InterPro" id="IPR003594">
    <property type="entry name" value="HATPase_dom"/>
</dbReference>
<evidence type="ECO:0000256" key="1">
    <source>
        <dbReference type="ARBA" id="ARBA00000085"/>
    </source>
</evidence>
<dbReference type="PANTHER" id="PTHR24421:SF10">
    <property type="entry name" value="NITRATE_NITRITE SENSOR PROTEIN NARQ"/>
    <property type="match status" value="1"/>
</dbReference>
<dbReference type="CDD" id="cd16917">
    <property type="entry name" value="HATPase_UhpB-NarQ-NarX-like"/>
    <property type="match status" value="1"/>
</dbReference>
<dbReference type="Gene3D" id="1.20.5.1930">
    <property type="match status" value="1"/>
</dbReference>
<feature type="transmembrane region" description="Helical" evidence="9">
    <location>
        <begin position="161"/>
        <end position="180"/>
    </location>
</feature>
<dbReference type="Proteomes" id="UP001500620">
    <property type="component" value="Unassembled WGS sequence"/>
</dbReference>
<keyword evidence="5" id="KW-0547">Nucleotide-binding</keyword>
<evidence type="ECO:0000256" key="6">
    <source>
        <dbReference type="ARBA" id="ARBA00022777"/>
    </source>
</evidence>
<proteinExistence type="predicted"/>
<dbReference type="SUPFAM" id="SSF55874">
    <property type="entry name" value="ATPase domain of HSP90 chaperone/DNA topoisomerase II/histidine kinase"/>
    <property type="match status" value="1"/>
</dbReference>
<dbReference type="Gene3D" id="3.30.565.10">
    <property type="entry name" value="Histidine kinase-like ATPase, C-terminal domain"/>
    <property type="match status" value="1"/>
</dbReference>
<evidence type="ECO:0000259" key="10">
    <source>
        <dbReference type="SMART" id="SM00387"/>
    </source>
</evidence>
<evidence type="ECO:0000256" key="4">
    <source>
        <dbReference type="ARBA" id="ARBA00022679"/>
    </source>
</evidence>
<keyword evidence="7" id="KW-0067">ATP-binding</keyword>
<keyword evidence="8" id="KW-0902">Two-component regulatory system</keyword>
<organism evidence="11 12">
    <name type="scientific">Dactylosporangium darangshiense</name>
    <dbReference type="NCBI Taxonomy" id="579108"/>
    <lineage>
        <taxon>Bacteria</taxon>
        <taxon>Bacillati</taxon>
        <taxon>Actinomycetota</taxon>
        <taxon>Actinomycetes</taxon>
        <taxon>Micromonosporales</taxon>
        <taxon>Micromonosporaceae</taxon>
        <taxon>Dactylosporangium</taxon>
    </lineage>
</organism>
<feature type="domain" description="Histidine kinase/HSP90-like ATPase" evidence="10">
    <location>
        <begin position="323"/>
        <end position="412"/>
    </location>
</feature>
<keyword evidence="3" id="KW-0597">Phosphoprotein</keyword>
<keyword evidence="6 11" id="KW-0418">Kinase</keyword>
<accession>A0ABP8DGG9</accession>
<dbReference type="PANTHER" id="PTHR24421">
    <property type="entry name" value="NITRATE/NITRITE SENSOR PROTEIN NARX-RELATED"/>
    <property type="match status" value="1"/>
</dbReference>
<dbReference type="InterPro" id="IPR050482">
    <property type="entry name" value="Sensor_HK_TwoCompSys"/>
</dbReference>
<dbReference type="InterPro" id="IPR025828">
    <property type="entry name" value="Put_sensor_dom"/>
</dbReference>
<dbReference type="EMBL" id="BAABAT010000020">
    <property type="protein sequence ID" value="GAA4255285.1"/>
    <property type="molecule type" value="Genomic_DNA"/>
</dbReference>
<name>A0ABP8DGG9_9ACTN</name>
<sequence length="412" mass="42802">MRNLVRVRRTAAALAYLASGVVAGPVGLLWSVASTVAVLVLAITQLGGPAFLGAAWVTRGLARLERHRAGWVLGRPIDPPYVAAGGDTLRRRVAAVGSQPATWRDLAWLVLLFPFGVGLGVAGIVTAAVCAGVLTAPAWAWAVPNPRAPFPVKPLMTTTPGRFGLTLLGLLLVPLAVWIVRRLAALEVAVARALLAPGEHRRLVEETERLARTRARVVDAQAAELRRIERDLHDGAQARIVGAGITLALAARKIRAGGAAADDVETARRQLDEALAELRRLVRGIHPPILTDRGLHAALAALAADSPLTVAVRGDAGLRFPAAVESAAYFVAAEGLANAAKHSGAGACAIELRGTESRVSITVEDDGRGGADPAGAGLDGLRRRVEALDGTLTVSSPPGGPTLLKAEFPCAS</sequence>
<feature type="transmembrane region" description="Helical" evidence="9">
    <location>
        <begin position="108"/>
        <end position="141"/>
    </location>
</feature>
<protein>
    <recommendedName>
        <fullName evidence="2">histidine kinase</fullName>
        <ecNumber evidence="2">2.7.13.3</ecNumber>
    </recommendedName>
</protein>
<dbReference type="GO" id="GO:0016301">
    <property type="term" value="F:kinase activity"/>
    <property type="evidence" value="ECO:0007669"/>
    <property type="project" value="UniProtKB-KW"/>
</dbReference>
<keyword evidence="9" id="KW-0812">Transmembrane</keyword>
<keyword evidence="9" id="KW-0472">Membrane</keyword>
<keyword evidence="9" id="KW-1133">Transmembrane helix</keyword>
<dbReference type="SMART" id="SM00387">
    <property type="entry name" value="HATPase_c"/>
    <property type="match status" value="1"/>
</dbReference>
<keyword evidence="12" id="KW-1185">Reference proteome</keyword>
<evidence type="ECO:0000256" key="5">
    <source>
        <dbReference type="ARBA" id="ARBA00022741"/>
    </source>
</evidence>
<comment type="catalytic activity">
    <reaction evidence="1">
        <text>ATP + protein L-histidine = ADP + protein N-phospho-L-histidine.</text>
        <dbReference type="EC" id="2.7.13.3"/>
    </reaction>
</comment>
<keyword evidence="4" id="KW-0808">Transferase</keyword>
<dbReference type="Pfam" id="PF02518">
    <property type="entry name" value="HATPase_c"/>
    <property type="match status" value="1"/>
</dbReference>
<evidence type="ECO:0000313" key="12">
    <source>
        <dbReference type="Proteomes" id="UP001500620"/>
    </source>
</evidence>
<feature type="transmembrane region" description="Helical" evidence="9">
    <location>
        <begin position="33"/>
        <end position="58"/>
    </location>
</feature>
<evidence type="ECO:0000256" key="8">
    <source>
        <dbReference type="ARBA" id="ARBA00023012"/>
    </source>
</evidence>
<dbReference type="EC" id="2.7.13.3" evidence="2"/>
<reference evidence="12" key="1">
    <citation type="journal article" date="2019" name="Int. J. Syst. Evol. Microbiol.">
        <title>The Global Catalogue of Microorganisms (GCM) 10K type strain sequencing project: providing services to taxonomists for standard genome sequencing and annotation.</title>
        <authorList>
            <consortium name="The Broad Institute Genomics Platform"/>
            <consortium name="The Broad Institute Genome Sequencing Center for Infectious Disease"/>
            <person name="Wu L."/>
            <person name="Ma J."/>
        </authorList>
    </citation>
    <scope>NUCLEOTIDE SEQUENCE [LARGE SCALE GENOMIC DNA]</scope>
    <source>
        <strain evidence="12">JCM 17441</strain>
    </source>
</reference>
<comment type="caution">
    <text evidence="11">The sequence shown here is derived from an EMBL/GenBank/DDBJ whole genome shotgun (WGS) entry which is preliminary data.</text>
</comment>
<dbReference type="InterPro" id="IPR011712">
    <property type="entry name" value="Sig_transdc_His_kin_sub3_dim/P"/>
</dbReference>
<evidence type="ECO:0000256" key="7">
    <source>
        <dbReference type="ARBA" id="ARBA00022840"/>
    </source>
</evidence>
<gene>
    <name evidence="11" type="ORF">GCM10022255_063550</name>
</gene>
<dbReference type="Pfam" id="PF13796">
    <property type="entry name" value="Sensor"/>
    <property type="match status" value="1"/>
</dbReference>
<evidence type="ECO:0000256" key="2">
    <source>
        <dbReference type="ARBA" id="ARBA00012438"/>
    </source>
</evidence>
<evidence type="ECO:0000256" key="3">
    <source>
        <dbReference type="ARBA" id="ARBA00022553"/>
    </source>
</evidence>
<evidence type="ECO:0000313" key="11">
    <source>
        <dbReference type="EMBL" id="GAA4255285.1"/>
    </source>
</evidence>
<evidence type="ECO:0000256" key="9">
    <source>
        <dbReference type="SAM" id="Phobius"/>
    </source>
</evidence>
<dbReference type="Pfam" id="PF07730">
    <property type="entry name" value="HisKA_3"/>
    <property type="match status" value="1"/>
</dbReference>
<dbReference type="InterPro" id="IPR036890">
    <property type="entry name" value="HATPase_C_sf"/>
</dbReference>